<sequence length="131" mass="14704">MLGQKCCEVVCSFVDFVTTVQKSQRYLLEQLVDECWTLIILLSILRSATTLKQLTGEVNDSDSLVCVSVCSAHTHTHTEQGGHSRADRRMKRALRLHSKPNAPHRVVQMCGRTSRELWAQLKSVLNAGQIV</sequence>
<evidence type="ECO:0000313" key="2">
    <source>
        <dbReference type="Proteomes" id="UP000265040"/>
    </source>
</evidence>
<organism evidence="1 2">
    <name type="scientific">Anabas testudineus</name>
    <name type="common">Climbing perch</name>
    <name type="synonym">Anthias testudineus</name>
    <dbReference type="NCBI Taxonomy" id="64144"/>
    <lineage>
        <taxon>Eukaryota</taxon>
        <taxon>Metazoa</taxon>
        <taxon>Chordata</taxon>
        <taxon>Craniata</taxon>
        <taxon>Vertebrata</taxon>
        <taxon>Euteleostomi</taxon>
        <taxon>Actinopterygii</taxon>
        <taxon>Neopterygii</taxon>
        <taxon>Teleostei</taxon>
        <taxon>Neoteleostei</taxon>
        <taxon>Acanthomorphata</taxon>
        <taxon>Anabantaria</taxon>
        <taxon>Anabantiformes</taxon>
        <taxon>Anabantoidei</taxon>
        <taxon>Anabantidae</taxon>
        <taxon>Anabas</taxon>
    </lineage>
</organism>
<reference evidence="1" key="3">
    <citation type="submission" date="2025-09" db="UniProtKB">
        <authorList>
            <consortium name="Ensembl"/>
        </authorList>
    </citation>
    <scope>IDENTIFICATION</scope>
</reference>
<keyword evidence="2" id="KW-1185">Reference proteome</keyword>
<accession>A0A3Q1HAM3</accession>
<dbReference type="Proteomes" id="UP000265040">
    <property type="component" value="Chromosome 6"/>
</dbReference>
<name>A0A3Q1HAM3_ANATE</name>
<protein>
    <submittedName>
        <fullName evidence="1">Uncharacterized protein</fullName>
    </submittedName>
</protein>
<evidence type="ECO:0000313" key="1">
    <source>
        <dbReference type="Ensembl" id="ENSATEP00000005532.2"/>
    </source>
</evidence>
<reference evidence="1" key="1">
    <citation type="submission" date="2021-04" db="EMBL/GenBank/DDBJ databases">
        <authorList>
            <consortium name="Wellcome Sanger Institute Data Sharing"/>
        </authorList>
    </citation>
    <scope>NUCLEOTIDE SEQUENCE [LARGE SCALE GENOMIC DNA]</scope>
</reference>
<reference evidence="1" key="2">
    <citation type="submission" date="2025-08" db="UniProtKB">
        <authorList>
            <consortium name="Ensembl"/>
        </authorList>
    </citation>
    <scope>IDENTIFICATION</scope>
</reference>
<dbReference type="InParanoid" id="A0A3Q1HAM3"/>
<dbReference type="AlphaFoldDB" id="A0A3Q1HAM3"/>
<dbReference type="Ensembl" id="ENSATET00000005623.2">
    <property type="protein sequence ID" value="ENSATEP00000005532.2"/>
    <property type="gene ID" value="ENSATEG00000003911.2"/>
</dbReference>
<proteinExistence type="predicted"/>